<dbReference type="Pfam" id="PF08843">
    <property type="entry name" value="AbiEii"/>
    <property type="match status" value="1"/>
</dbReference>
<accession>A0A5M3XR89</accession>
<sequence length="73" mass="7835">MASNIARARLKLQLDVSFGDPITPAPQLIDYPQQLAGGSFQVYGCPLATVIAEKVVTAVSGALNTRDRDYANR</sequence>
<proteinExistence type="predicted"/>
<organism evidence="1 2">
    <name type="scientific">Acrocarpospora pleiomorpha</name>
    <dbReference type="NCBI Taxonomy" id="90975"/>
    <lineage>
        <taxon>Bacteria</taxon>
        <taxon>Bacillati</taxon>
        <taxon>Actinomycetota</taxon>
        <taxon>Actinomycetes</taxon>
        <taxon>Streptosporangiales</taxon>
        <taxon>Streptosporangiaceae</taxon>
        <taxon>Acrocarpospora</taxon>
    </lineage>
</organism>
<dbReference type="EMBL" id="BLAF01000045">
    <property type="protein sequence ID" value="GES23835.1"/>
    <property type="molecule type" value="Genomic_DNA"/>
</dbReference>
<evidence type="ECO:0000313" key="2">
    <source>
        <dbReference type="Proteomes" id="UP000377595"/>
    </source>
</evidence>
<protein>
    <submittedName>
        <fullName evidence="1">Uncharacterized protein</fullName>
    </submittedName>
</protein>
<gene>
    <name evidence="1" type="ORF">Aple_067340</name>
</gene>
<evidence type="ECO:0000313" key="1">
    <source>
        <dbReference type="EMBL" id="GES23835.1"/>
    </source>
</evidence>
<reference evidence="1 2" key="1">
    <citation type="submission" date="2019-10" db="EMBL/GenBank/DDBJ databases">
        <title>Whole genome shotgun sequence of Acrocarpospora pleiomorpha NBRC 16267.</title>
        <authorList>
            <person name="Ichikawa N."/>
            <person name="Kimura A."/>
            <person name="Kitahashi Y."/>
            <person name="Komaki H."/>
            <person name="Oguchi A."/>
        </authorList>
    </citation>
    <scope>NUCLEOTIDE SEQUENCE [LARGE SCALE GENOMIC DNA]</scope>
    <source>
        <strain evidence="1 2">NBRC 16267</strain>
    </source>
</reference>
<dbReference type="RefSeq" id="WP_246264955.1">
    <property type="nucleotide sequence ID" value="NZ_BAAAHM010000004.1"/>
</dbReference>
<dbReference type="AlphaFoldDB" id="A0A5M3XR89"/>
<comment type="caution">
    <text evidence="1">The sequence shown here is derived from an EMBL/GenBank/DDBJ whole genome shotgun (WGS) entry which is preliminary data.</text>
</comment>
<name>A0A5M3XR89_9ACTN</name>
<dbReference type="Proteomes" id="UP000377595">
    <property type="component" value="Unassembled WGS sequence"/>
</dbReference>
<dbReference type="InterPro" id="IPR014942">
    <property type="entry name" value="AbiEii"/>
</dbReference>
<keyword evidence="2" id="KW-1185">Reference proteome</keyword>